<keyword evidence="3" id="KW-1185">Reference proteome</keyword>
<dbReference type="OrthoDB" id="5125755at2"/>
<evidence type="ECO:0000313" key="2">
    <source>
        <dbReference type="EMBL" id="TQL46677.1"/>
    </source>
</evidence>
<evidence type="ECO:0000313" key="3">
    <source>
        <dbReference type="Proteomes" id="UP000317998"/>
    </source>
</evidence>
<reference evidence="2 3" key="1">
    <citation type="submission" date="2019-06" db="EMBL/GenBank/DDBJ databases">
        <title>Sequencing the genomes of 1000 actinobacteria strains.</title>
        <authorList>
            <person name="Klenk H.-P."/>
        </authorList>
    </citation>
    <scope>NUCLEOTIDE SEQUENCE [LARGE SCALE GENOMIC DNA]</scope>
    <source>
        <strain evidence="2 3">DSM 26477</strain>
    </source>
</reference>
<name>A0A542YF22_9MICO</name>
<accession>A0A542YF22</accession>
<evidence type="ECO:0000256" key="1">
    <source>
        <dbReference type="SAM" id="MobiDB-lite"/>
    </source>
</evidence>
<gene>
    <name evidence="2" type="ORF">FB562_2201</name>
</gene>
<protein>
    <submittedName>
        <fullName evidence="2">Uncharacterized protein</fullName>
    </submittedName>
</protein>
<dbReference type="RefSeq" id="WP_141881327.1">
    <property type="nucleotide sequence ID" value="NZ_VFOM01000002.1"/>
</dbReference>
<organism evidence="2 3">
    <name type="scientific">Homoserinimonas aerilata</name>
    <dbReference type="NCBI Taxonomy" id="1162970"/>
    <lineage>
        <taxon>Bacteria</taxon>
        <taxon>Bacillati</taxon>
        <taxon>Actinomycetota</taxon>
        <taxon>Actinomycetes</taxon>
        <taxon>Micrococcales</taxon>
        <taxon>Microbacteriaceae</taxon>
        <taxon>Homoserinimonas</taxon>
    </lineage>
</organism>
<proteinExistence type="predicted"/>
<dbReference type="EMBL" id="VFOM01000002">
    <property type="protein sequence ID" value="TQL46677.1"/>
    <property type="molecule type" value="Genomic_DNA"/>
</dbReference>
<dbReference type="Proteomes" id="UP000317998">
    <property type="component" value="Unassembled WGS sequence"/>
</dbReference>
<comment type="caution">
    <text evidence="2">The sequence shown here is derived from an EMBL/GenBank/DDBJ whole genome shotgun (WGS) entry which is preliminary data.</text>
</comment>
<sequence>MAKITAPVKGFTGTVVGVTFADGQGDTKDEAKISYFRRHGYKVAERAASGPTDAEKKAASDKAAADKKAEADKAAAEADKK</sequence>
<feature type="region of interest" description="Disordered" evidence="1">
    <location>
        <begin position="46"/>
        <end position="81"/>
    </location>
</feature>
<feature type="compositionally biased region" description="Basic and acidic residues" evidence="1">
    <location>
        <begin position="53"/>
        <end position="81"/>
    </location>
</feature>
<dbReference type="AlphaFoldDB" id="A0A542YF22"/>